<dbReference type="InterPro" id="IPR003135">
    <property type="entry name" value="ATP-grasp_carboxylate-amine"/>
</dbReference>
<keyword evidence="1" id="KW-0436">Ligase</keyword>
<dbReference type="InterPro" id="IPR013815">
    <property type="entry name" value="ATP_grasp_subdomain_1"/>
</dbReference>
<dbReference type="Gene3D" id="3.30.470.20">
    <property type="entry name" value="ATP-grasp fold, B domain"/>
    <property type="match status" value="1"/>
</dbReference>
<keyword evidence="3" id="KW-0658">Purine biosynthesis</keyword>
<dbReference type="PANTHER" id="PTHR43585:SF2">
    <property type="entry name" value="ATP-GRASP ENZYME FSQD"/>
    <property type="match status" value="1"/>
</dbReference>
<sequence>MPVDVIFLEPNFPRNQREFARALHAVGARVTGIGERPKEYLDDEMRHWLSHYEQVSNVTDPTQVERAVRFMQSKIRVDRLEAAVEAHVMCAAKVREACGIPGTSVETTFLCRDKPAMKEALRKAGVACAQSIGSDDAREIQQFVQQIGYPVIVKPRDAAGAAATYRCDDDASLAQALHESGVGQGHSVAVEEFIEGHEGFWDTITVGGTVVHEFVCHYYPSVLEAMRSRSVNPQFICTNRVDAAGSYDQVKEMGRKVISALGIKTSATHMEWFFGPKGLKFSEIGCRPPGVGAWDLYCAANDVDIYREWAEAVVWRTQKQTLSRRFSAGIVALRPDRDGRIVGYEGVDAVERAFGQWIIDSHFPAAGTPTGPVGAGFMANAWIRMKHPDYDELRRMLDLVGQTVKVRAA</sequence>
<dbReference type="GO" id="GO:0016874">
    <property type="term" value="F:ligase activity"/>
    <property type="evidence" value="ECO:0007669"/>
    <property type="project" value="UniProtKB-KW"/>
</dbReference>
<evidence type="ECO:0000256" key="5">
    <source>
        <dbReference type="PROSITE-ProRule" id="PRU00409"/>
    </source>
</evidence>
<reference evidence="7 8" key="1">
    <citation type="submission" date="2018-03" db="EMBL/GenBank/DDBJ databases">
        <title>Draft Genome Sequences of the Obligatory Marine Myxobacteria Enhygromyxa salina SWB007.</title>
        <authorList>
            <person name="Poehlein A."/>
            <person name="Moghaddam J.A."/>
            <person name="Harms H."/>
            <person name="Alanjari M."/>
            <person name="Koenig G.M."/>
            <person name="Daniel R."/>
            <person name="Schaeberle T.F."/>
        </authorList>
    </citation>
    <scope>NUCLEOTIDE SEQUENCE [LARGE SCALE GENOMIC DNA]</scope>
    <source>
        <strain evidence="7 8">SWB007</strain>
    </source>
</reference>
<keyword evidence="2 5" id="KW-0547">Nucleotide-binding</keyword>
<dbReference type="Gene3D" id="3.30.1490.20">
    <property type="entry name" value="ATP-grasp fold, A domain"/>
    <property type="match status" value="1"/>
</dbReference>
<evidence type="ECO:0000256" key="3">
    <source>
        <dbReference type="ARBA" id="ARBA00022755"/>
    </source>
</evidence>
<evidence type="ECO:0000256" key="1">
    <source>
        <dbReference type="ARBA" id="ARBA00022598"/>
    </source>
</evidence>
<dbReference type="OrthoDB" id="24041at2"/>
<dbReference type="InterPro" id="IPR052032">
    <property type="entry name" value="ATP-dep_AA_Ligase"/>
</dbReference>
<dbReference type="RefSeq" id="WP_106091984.1">
    <property type="nucleotide sequence ID" value="NZ_PVNL01000102.1"/>
</dbReference>
<dbReference type="GO" id="GO:0005524">
    <property type="term" value="F:ATP binding"/>
    <property type="evidence" value="ECO:0007669"/>
    <property type="project" value="UniProtKB-UniRule"/>
</dbReference>
<evidence type="ECO:0000259" key="6">
    <source>
        <dbReference type="PROSITE" id="PS50975"/>
    </source>
</evidence>
<proteinExistence type="predicted"/>
<organism evidence="7 8">
    <name type="scientific">Enhygromyxa salina</name>
    <dbReference type="NCBI Taxonomy" id="215803"/>
    <lineage>
        <taxon>Bacteria</taxon>
        <taxon>Pseudomonadati</taxon>
        <taxon>Myxococcota</taxon>
        <taxon>Polyangia</taxon>
        <taxon>Nannocystales</taxon>
        <taxon>Nannocystaceae</taxon>
        <taxon>Enhygromyxa</taxon>
    </lineage>
</organism>
<dbReference type="EMBL" id="PVNL01000102">
    <property type="protein sequence ID" value="PRQ04596.1"/>
    <property type="molecule type" value="Genomic_DNA"/>
</dbReference>
<keyword evidence="4 5" id="KW-0067">ATP-binding</keyword>
<dbReference type="Gene3D" id="3.40.50.20">
    <property type="match status" value="1"/>
</dbReference>
<dbReference type="PANTHER" id="PTHR43585">
    <property type="entry name" value="FUMIPYRROLE BIOSYNTHESIS PROTEIN C"/>
    <property type="match status" value="1"/>
</dbReference>
<name>A0A2S9YHU7_9BACT</name>
<accession>A0A2S9YHU7</accession>
<dbReference type="GO" id="GO:0046872">
    <property type="term" value="F:metal ion binding"/>
    <property type="evidence" value="ECO:0007669"/>
    <property type="project" value="InterPro"/>
</dbReference>
<dbReference type="PROSITE" id="PS50975">
    <property type="entry name" value="ATP_GRASP"/>
    <property type="match status" value="1"/>
</dbReference>
<dbReference type="GO" id="GO:0006164">
    <property type="term" value="P:purine nucleotide biosynthetic process"/>
    <property type="evidence" value="ECO:0007669"/>
    <property type="project" value="UniProtKB-KW"/>
</dbReference>
<dbReference type="Proteomes" id="UP000238823">
    <property type="component" value="Unassembled WGS sequence"/>
</dbReference>
<dbReference type="InterPro" id="IPR011761">
    <property type="entry name" value="ATP-grasp"/>
</dbReference>
<comment type="caution">
    <text evidence="7">The sequence shown here is derived from an EMBL/GenBank/DDBJ whole genome shotgun (WGS) entry which is preliminary data.</text>
</comment>
<evidence type="ECO:0000256" key="2">
    <source>
        <dbReference type="ARBA" id="ARBA00022741"/>
    </source>
</evidence>
<dbReference type="Pfam" id="PF02222">
    <property type="entry name" value="ATP-grasp"/>
    <property type="match status" value="1"/>
</dbReference>
<feature type="domain" description="ATP-grasp" evidence="6">
    <location>
        <begin position="118"/>
        <end position="314"/>
    </location>
</feature>
<dbReference type="AlphaFoldDB" id="A0A2S9YHU7"/>
<evidence type="ECO:0000313" key="8">
    <source>
        <dbReference type="Proteomes" id="UP000238823"/>
    </source>
</evidence>
<dbReference type="SUPFAM" id="SSF56059">
    <property type="entry name" value="Glutathione synthetase ATP-binding domain-like"/>
    <property type="match status" value="1"/>
</dbReference>
<evidence type="ECO:0000313" key="7">
    <source>
        <dbReference type="EMBL" id="PRQ04596.1"/>
    </source>
</evidence>
<protein>
    <recommendedName>
        <fullName evidence="6">ATP-grasp domain-containing protein</fullName>
    </recommendedName>
</protein>
<gene>
    <name evidence="7" type="ORF">ENSA7_50870</name>
</gene>
<evidence type="ECO:0000256" key="4">
    <source>
        <dbReference type="ARBA" id="ARBA00022840"/>
    </source>
</evidence>